<reference evidence="2" key="1">
    <citation type="journal article" date="2019" name="Int. J. Syst. Evol. Microbiol.">
        <title>The Global Catalogue of Microorganisms (GCM) 10K type strain sequencing project: providing services to taxonomists for standard genome sequencing and annotation.</title>
        <authorList>
            <consortium name="The Broad Institute Genomics Platform"/>
            <consortium name="The Broad Institute Genome Sequencing Center for Infectious Disease"/>
            <person name="Wu L."/>
            <person name="Ma J."/>
        </authorList>
    </citation>
    <scope>NUCLEOTIDE SEQUENCE [LARGE SCALE GENOMIC DNA]</scope>
    <source>
        <strain evidence="2">CCM 7044</strain>
    </source>
</reference>
<accession>A0ABW5W007</accession>
<gene>
    <name evidence="1" type="ORF">ACFS27_23220</name>
</gene>
<dbReference type="EMBL" id="JBHUOG010000002">
    <property type="protein sequence ID" value="MFD2796492.1"/>
    <property type="molecule type" value="Genomic_DNA"/>
</dbReference>
<name>A0ABW5W007_9MICO</name>
<dbReference type="Proteomes" id="UP001597479">
    <property type="component" value="Unassembled WGS sequence"/>
</dbReference>
<organism evidence="1 2">
    <name type="scientific">Promicromonospora vindobonensis</name>
    <dbReference type="NCBI Taxonomy" id="195748"/>
    <lineage>
        <taxon>Bacteria</taxon>
        <taxon>Bacillati</taxon>
        <taxon>Actinomycetota</taxon>
        <taxon>Actinomycetes</taxon>
        <taxon>Micrococcales</taxon>
        <taxon>Promicromonosporaceae</taxon>
        <taxon>Promicromonospora</taxon>
    </lineage>
</organism>
<sequence>MADQELRRALHTFAVYRHRFEEGQPPVLEPGGALLADETVCSLEPPYMRAWFALTVVENHVQALDALWRDNQFANAGPAFTLARTPFIGACTAYWILQPDSSEERVIRALRVVHKDLTDSQGRFKDFLNDPTLQGQDHKDGRRLANEGLKDMQERVSRVRSALAELGGSTKFVETELVMETFEAMGETAGDPWTRLLGLDTWRRASGAAHARRWVVAGIGEQYTDPYGRKIERSAYERSDLARLVVTTAHIYEQVWKRWDELNRSGGPRPFG</sequence>
<evidence type="ECO:0000313" key="1">
    <source>
        <dbReference type="EMBL" id="MFD2796492.1"/>
    </source>
</evidence>
<comment type="caution">
    <text evidence="1">The sequence shown here is derived from an EMBL/GenBank/DDBJ whole genome shotgun (WGS) entry which is preliminary data.</text>
</comment>
<proteinExistence type="predicted"/>
<keyword evidence="2" id="KW-1185">Reference proteome</keyword>
<evidence type="ECO:0000313" key="2">
    <source>
        <dbReference type="Proteomes" id="UP001597479"/>
    </source>
</evidence>
<dbReference type="RefSeq" id="WP_377188170.1">
    <property type="nucleotide sequence ID" value="NZ_JBHUOG010000002.1"/>
</dbReference>
<protein>
    <submittedName>
        <fullName evidence="1">Uncharacterized protein</fullName>
    </submittedName>
</protein>